<dbReference type="InterPro" id="IPR011990">
    <property type="entry name" value="TPR-like_helical_dom_sf"/>
</dbReference>
<protein>
    <submittedName>
        <fullName evidence="4">Tetratricopeptide repeat protein</fullName>
    </submittedName>
</protein>
<evidence type="ECO:0000313" key="4">
    <source>
        <dbReference type="EMBL" id="MFD2661939.1"/>
    </source>
</evidence>
<feature type="repeat" description="TPR" evidence="3">
    <location>
        <begin position="3"/>
        <end position="36"/>
    </location>
</feature>
<dbReference type="RefSeq" id="WP_379275518.1">
    <property type="nucleotide sequence ID" value="NZ_JBHUGT010000029.1"/>
</dbReference>
<dbReference type="SMART" id="SM00028">
    <property type="entry name" value="TPR"/>
    <property type="match status" value="3"/>
</dbReference>
<gene>
    <name evidence="4" type="ORF">ACFSW5_16915</name>
</gene>
<dbReference type="PANTHER" id="PTHR44943:SF8">
    <property type="entry name" value="TPR REPEAT-CONTAINING PROTEIN MJ0263"/>
    <property type="match status" value="1"/>
</dbReference>
<keyword evidence="1" id="KW-0677">Repeat</keyword>
<dbReference type="InterPro" id="IPR019734">
    <property type="entry name" value="TPR_rpt"/>
</dbReference>
<evidence type="ECO:0000256" key="1">
    <source>
        <dbReference type="ARBA" id="ARBA00022737"/>
    </source>
</evidence>
<dbReference type="Proteomes" id="UP001597493">
    <property type="component" value="Unassembled WGS sequence"/>
</dbReference>
<comment type="caution">
    <text evidence="4">The sequence shown here is derived from an EMBL/GenBank/DDBJ whole genome shotgun (WGS) entry which is preliminary data.</text>
</comment>
<dbReference type="Pfam" id="PF13432">
    <property type="entry name" value="TPR_16"/>
    <property type="match status" value="1"/>
</dbReference>
<sequence>MDGESCIKKAYNYIWNADFEQAIYWFEQAIAAEPENASYYHKCAISCARSGKWQRAGECARQAVLLEPGNPEYEYYLQIVEAQLLVLEADRLLDQQPSKPEEAIPLLEQAARQDPLNFEAHYKLALSYRELGRLHDAVSCAREAVRLDHNHFAARRLYAELLRKQRLANNPI</sequence>
<dbReference type="EMBL" id="JBHUMY010000020">
    <property type="protein sequence ID" value="MFD2661939.1"/>
    <property type="molecule type" value="Genomic_DNA"/>
</dbReference>
<dbReference type="InterPro" id="IPR051685">
    <property type="entry name" value="Ycf3/AcsC/BcsC/TPR_MFPF"/>
</dbReference>
<proteinExistence type="predicted"/>
<dbReference type="Gene3D" id="1.25.40.10">
    <property type="entry name" value="Tetratricopeptide repeat domain"/>
    <property type="match status" value="2"/>
</dbReference>
<evidence type="ECO:0000313" key="5">
    <source>
        <dbReference type="Proteomes" id="UP001597493"/>
    </source>
</evidence>
<feature type="repeat" description="TPR" evidence="3">
    <location>
        <begin position="118"/>
        <end position="151"/>
    </location>
</feature>
<dbReference type="PROSITE" id="PS50005">
    <property type="entry name" value="TPR"/>
    <property type="match status" value="2"/>
</dbReference>
<evidence type="ECO:0000256" key="3">
    <source>
        <dbReference type="PROSITE-ProRule" id="PRU00339"/>
    </source>
</evidence>
<dbReference type="PANTHER" id="PTHR44943">
    <property type="entry name" value="CELLULOSE SYNTHASE OPERON PROTEIN C"/>
    <property type="match status" value="1"/>
</dbReference>
<keyword evidence="5" id="KW-1185">Reference proteome</keyword>
<dbReference type="SUPFAM" id="SSF48452">
    <property type="entry name" value="TPR-like"/>
    <property type="match status" value="1"/>
</dbReference>
<name>A0ABW5QZU6_9BACL</name>
<organism evidence="4 5">
    <name type="scientific">Paenibacillus thailandensis</name>
    <dbReference type="NCBI Taxonomy" id="393250"/>
    <lineage>
        <taxon>Bacteria</taxon>
        <taxon>Bacillati</taxon>
        <taxon>Bacillota</taxon>
        <taxon>Bacilli</taxon>
        <taxon>Bacillales</taxon>
        <taxon>Paenibacillaceae</taxon>
        <taxon>Paenibacillus</taxon>
    </lineage>
</organism>
<evidence type="ECO:0000256" key="2">
    <source>
        <dbReference type="ARBA" id="ARBA00022803"/>
    </source>
</evidence>
<keyword evidence="2 3" id="KW-0802">TPR repeat</keyword>
<accession>A0ABW5QZU6</accession>
<reference evidence="5" key="1">
    <citation type="journal article" date="2019" name="Int. J. Syst. Evol. Microbiol.">
        <title>The Global Catalogue of Microorganisms (GCM) 10K type strain sequencing project: providing services to taxonomists for standard genome sequencing and annotation.</title>
        <authorList>
            <consortium name="The Broad Institute Genomics Platform"/>
            <consortium name="The Broad Institute Genome Sequencing Center for Infectious Disease"/>
            <person name="Wu L."/>
            <person name="Ma J."/>
        </authorList>
    </citation>
    <scope>NUCLEOTIDE SEQUENCE [LARGE SCALE GENOMIC DNA]</scope>
    <source>
        <strain evidence="5">TISTR 1827</strain>
    </source>
</reference>